<dbReference type="PROSITE" id="PS50405">
    <property type="entry name" value="GST_CTER"/>
    <property type="match status" value="1"/>
</dbReference>
<evidence type="ECO:0000313" key="6">
    <source>
        <dbReference type="Proteomes" id="UP000326396"/>
    </source>
</evidence>
<name>A0A5N6M4J4_9ASTR</name>
<dbReference type="GO" id="GO:0043295">
    <property type="term" value="F:glutathione binding"/>
    <property type="evidence" value="ECO:0007669"/>
    <property type="project" value="TreeGrafter"/>
</dbReference>
<dbReference type="InterPro" id="IPR010987">
    <property type="entry name" value="Glutathione-S-Trfase_C-like"/>
</dbReference>
<keyword evidence="2" id="KW-0808">Transferase</keyword>
<protein>
    <recommendedName>
        <fullName evidence="1">glutathione transferase</fullName>
        <ecNumber evidence="1">2.5.1.18</ecNumber>
    </recommendedName>
</protein>
<dbReference type="OrthoDB" id="422574at2759"/>
<dbReference type="InterPro" id="IPR004046">
    <property type="entry name" value="GST_C"/>
</dbReference>
<dbReference type="InterPro" id="IPR036282">
    <property type="entry name" value="Glutathione-S-Trfase_C_sf"/>
</dbReference>
<feature type="domain" description="GST C-terminal" evidence="4">
    <location>
        <begin position="44"/>
        <end position="145"/>
    </location>
</feature>
<dbReference type="Gene3D" id="1.20.1050.10">
    <property type="match status" value="1"/>
</dbReference>
<evidence type="ECO:0000256" key="1">
    <source>
        <dbReference type="ARBA" id="ARBA00012452"/>
    </source>
</evidence>
<dbReference type="EC" id="2.5.1.18" evidence="1"/>
<comment type="catalytic activity">
    <reaction evidence="3">
        <text>RX + glutathione = an S-substituted glutathione + a halide anion + H(+)</text>
        <dbReference type="Rhea" id="RHEA:16437"/>
        <dbReference type="ChEBI" id="CHEBI:15378"/>
        <dbReference type="ChEBI" id="CHEBI:16042"/>
        <dbReference type="ChEBI" id="CHEBI:17792"/>
        <dbReference type="ChEBI" id="CHEBI:57925"/>
        <dbReference type="ChEBI" id="CHEBI:90779"/>
        <dbReference type="EC" id="2.5.1.18"/>
    </reaction>
</comment>
<reference evidence="5 6" key="1">
    <citation type="submission" date="2019-05" db="EMBL/GenBank/DDBJ databases">
        <title>Mikania micrantha, genome provides insights into the molecular mechanism of rapid growth.</title>
        <authorList>
            <person name="Liu B."/>
        </authorList>
    </citation>
    <scope>NUCLEOTIDE SEQUENCE [LARGE SCALE GENOMIC DNA]</scope>
    <source>
        <strain evidence="5">NLD-2019</strain>
        <tissue evidence="5">Leaf</tissue>
    </source>
</reference>
<dbReference type="PANTHER" id="PTHR43900:SF47">
    <property type="entry name" value="GLUTATHIONE S-TRANSFERASE F6-RELATED"/>
    <property type="match status" value="1"/>
</dbReference>
<organism evidence="5 6">
    <name type="scientific">Mikania micrantha</name>
    <name type="common">bitter vine</name>
    <dbReference type="NCBI Taxonomy" id="192012"/>
    <lineage>
        <taxon>Eukaryota</taxon>
        <taxon>Viridiplantae</taxon>
        <taxon>Streptophyta</taxon>
        <taxon>Embryophyta</taxon>
        <taxon>Tracheophyta</taxon>
        <taxon>Spermatophyta</taxon>
        <taxon>Magnoliopsida</taxon>
        <taxon>eudicotyledons</taxon>
        <taxon>Gunneridae</taxon>
        <taxon>Pentapetalae</taxon>
        <taxon>asterids</taxon>
        <taxon>campanulids</taxon>
        <taxon>Asterales</taxon>
        <taxon>Asteraceae</taxon>
        <taxon>Asteroideae</taxon>
        <taxon>Heliantheae alliance</taxon>
        <taxon>Eupatorieae</taxon>
        <taxon>Mikania</taxon>
    </lineage>
</organism>
<dbReference type="GO" id="GO:0004364">
    <property type="term" value="F:glutathione transferase activity"/>
    <property type="evidence" value="ECO:0007669"/>
    <property type="project" value="UniProtKB-EC"/>
</dbReference>
<dbReference type="EMBL" id="SZYD01000017">
    <property type="protein sequence ID" value="KAD3068658.1"/>
    <property type="molecule type" value="Genomic_DNA"/>
</dbReference>
<dbReference type="SUPFAM" id="SSF47616">
    <property type="entry name" value="GST C-terminal domain-like"/>
    <property type="match status" value="1"/>
</dbReference>
<comment type="caution">
    <text evidence="5">The sequence shown here is derived from an EMBL/GenBank/DDBJ whole genome shotgun (WGS) entry which is preliminary data.</text>
</comment>
<proteinExistence type="predicted"/>
<accession>A0A5N6M4J4</accession>
<evidence type="ECO:0000259" key="4">
    <source>
        <dbReference type="PROSITE" id="PS50405"/>
    </source>
</evidence>
<dbReference type="PANTHER" id="PTHR43900">
    <property type="entry name" value="GLUTATHIONE S-TRANSFERASE RHO"/>
    <property type="match status" value="1"/>
</dbReference>
<dbReference type="Pfam" id="PF00043">
    <property type="entry name" value="GST_C"/>
    <property type="match status" value="1"/>
</dbReference>
<dbReference type="GO" id="GO:0005737">
    <property type="term" value="C:cytoplasm"/>
    <property type="evidence" value="ECO:0007669"/>
    <property type="project" value="TreeGrafter"/>
</dbReference>
<evidence type="ECO:0000256" key="3">
    <source>
        <dbReference type="ARBA" id="ARBA00047960"/>
    </source>
</evidence>
<evidence type="ECO:0000313" key="5">
    <source>
        <dbReference type="EMBL" id="KAD3068658.1"/>
    </source>
</evidence>
<keyword evidence="6" id="KW-1185">Reference proteome</keyword>
<dbReference type="Proteomes" id="UP000326396">
    <property type="component" value="Linkage Group LG7"/>
</dbReference>
<dbReference type="GO" id="GO:0006749">
    <property type="term" value="P:glutathione metabolic process"/>
    <property type="evidence" value="ECO:0007669"/>
    <property type="project" value="TreeGrafter"/>
</dbReference>
<dbReference type="AlphaFoldDB" id="A0A5N6M4J4"/>
<gene>
    <name evidence="5" type="ORF">E3N88_36538</name>
</gene>
<evidence type="ECO:0000256" key="2">
    <source>
        <dbReference type="ARBA" id="ARBA00022679"/>
    </source>
</evidence>
<sequence>MPLANDVLPFLSSNSYFPVTDSRAITRYVAEVYADKGTGLISKDPMKLVIQAVWMEVEGLKFEVVLLEVCLKPMFTMITYESVVAEFEKQLEPILNVYDQWLTECKYLGGDRFSLADLHHLPNLQTLTGTTLFKCHFDLRPHVSA</sequence>